<feature type="region of interest" description="Disordered" evidence="1">
    <location>
        <begin position="1"/>
        <end position="25"/>
    </location>
</feature>
<keyword evidence="2" id="KW-0472">Membrane</keyword>
<feature type="transmembrane region" description="Helical" evidence="2">
    <location>
        <begin position="159"/>
        <end position="180"/>
    </location>
</feature>
<dbReference type="Proteomes" id="UP001236795">
    <property type="component" value="Unassembled WGS sequence"/>
</dbReference>
<feature type="compositionally biased region" description="Basic residues" evidence="1">
    <location>
        <begin position="1"/>
        <end position="10"/>
    </location>
</feature>
<gene>
    <name evidence="3" type="ORF">QO019_002037</name>
</gene>
<dbReference type="RefSeq" id="WP_158693575.1">
    <property type="nucleotide sequence ID" value="NZ_JAUSWC010000006.1"/>
</dbReference>
<feature type="transmembrane region" description="Helical" evidence="2">
    <location>
        <begin position="47"/>
        <end position="67"/>
    </location>
</feature>
<accession>A0ABU0KCS8</accession>
<evidence type="ECO:0000313" key="4">
    <source>
        <dbReference type="Proteomes" id="UP001236795"/>
    </source>
</evidence>
<evidence type="ECO:0000256" key="2">
    <source>
        <dbReference type="SAM" id="Phobius"/>
    </source>
</evidence>
<keyword evidence="4" id="KW-1185">Reference proteome</keyword>
<organism evidence="3 4">
    <name type="scientific">Streptomyces thermodiastaticus</name>
    <dbReference type="NCBI Taxonomy" id="44061"/>
    <lineage>
        <taxon>Bacteria</taxon>
        <taxon>Bacillati</taxon>
        <taxon>Actinomycetota</taxon>
        <taxon>Actinomycetes</taxon>
        <taxon>Kitasatosporales</taxon>
        <taxon>Streptomycetaceae</taxon>
        <taxon>Streptomyces</taxon>
    </lineage>
</organism>
<reference evidence="3 4" key="1">
    <citation type="submission" date="2023-07" db="EMBL/GenBank/DDBJ databases">
        <title>Genomic Encyclopedia of Type Strains, Phase IV (KMG-IV): sequencing the most valuable type-strain genomes for metagenomic binning, comparative biology and taxonomic classification.</title>
        <authorList>
            <person name="Goeker M."/>
        </authorList>
    </citation>
    <scope>NUCLEOTIDE SEQUENCE [LARGE SCALE GENOMIC DNA]</scope>
    <source>
        <strain evidence="3 4">DSM 40573</strain>
    </source>
</reference>
<keyword evidence="2" id="KW-1133">Transmembrane helix</keyword>
<name>A0ABU0KCS8_9ACTN</name>
<evidence type="ECO:0000256" key="1">
    <source>
        <dbReference type="SAM" id="MobiDB-lite"/>
    </source>
</evidence>
<dbReference type="EMBL" id="JAUSWC010000006">
    <property type="protein sequence ID" value="MDQ0487186.1"/>
    <property type="molecule type" value="Genomic_DNA"/>
</dbReference>
<keyword evidence="2" id="KW-0812">Transmembrane</keyword>
<evidence type="ECO:0000313" key="3">
    <source>
        <dbReference type="EMBL" id="MDQ0487186.1"/>
    </source>
</evidence>
<proteinExistence type="predicted"/>
<sequence>MGKKQKRRPRRENWTRPPVSAEKRAAEEEVQRLKAAIRQPPLPQRRLIAALFTLAVITFAAFLVFVLPARSLVNDLRSRGVSVAAEVVSAPKNKYGGAGNVKVRFAGPDGEVDTELNDWGGERPEGLREGTAVLVTYDPREPTRVLTTDWVEDPPTVTLPMFVTAVLTPLLLGGAVALVVRRRKLLKTRS</sequence>
<comment type="caution">
    <text evidence="3">The sequence shown here is derived from an EMBL/GenBank/DDBJ whole genome shotgun (WGS) entry which is preliminary data.</text>
</comment>
<evidence type="ECO:0008006" key="5">
    <source>
        <dbReference type="Google" id="ProtNLM"/>
    </source>
</evidence>
<protein>
    <recommendedName>
        <fullName evidence="5">DUF3592 domain-containing protein</fullName>
    </recommendedName>
</protein>